<dbReference type="RefSeq" id="WP_090075019.1">
    <property type="nucleotide sequence ID" value="NZ_FOVR01000014.1"/>
</dbReference>
<dbReference type="NCBIfam" id="TIGR03359">
    <property type="entry name" value="VI_chp_6"/>
    <property type="match status" value="1"/>
</dbReference>
<dbReference type="OrthoDB" id="9763676at2"/>
<evidence type="ECO:0000313" key="2">
    <source>
        <dbReference type="Proteomes" id="UP000199236"/>
    </source>
</evidence>
<dbReference type="PIRSF" id="PIRSF028304">
    <property type="entry name" value="UCP028304"/>
    <property type="match status" value="1"/>
</dbReference>
<dbReference type="AlphaFoldDB" id="A0A1I5KIH9"/>
<keyword evidence="2" id="KW-1185">Reference proteome</keyword>
<name>A0A1I5KIH9_9HYPH</name>
<dbReference type="Proteomes" id="UP000199236">
    <property type="component" value="Unassembled WGS sequence"/>
</dbReference>
<accession>A0A1I5KIH9</accession>
<sequence>MDTRLLKHYESELDYIREMGGEFAEAYPKIAARLGMKQTEVLDPYVERLLEGFAFLSARVQLELDLQYPVFTQNLLEIVYPHVLAPTPSMMIAHLKPDISQGGLEEGYTVKRGTILRGRIVDGEQTACQFSTAQNTTLWPLEISEAEFVMGRGELVAAGLGKGNQAKSAVRIRLRHAGGLPINTLPLEKLTLFLSGSGAEPWRLYEAILSRAVAIAGRSTDRRADWTELLGKDISPRGFEAEESLLPTPGQSFEGYRLLQEYFAMPERFFFIDLGGIQKAVHRCGDNELDLYILLEDENPELKSVSKESFDLHAVPAINLFSKRCDRTRIAGTEIDHHIQVDRTAPLDFEIFQLESVTGIASEGADDVPFRPFYSAEDFTPFGETHTAYFNVRRRMRQRSEKQRLKGIRTSYLGSELYVSLCDRTQAPYPGQIKQLAVTALCTNRDLPLLTPVGSGDTDFTLPDGGPVAEIRAIVPPTRPHQGLAEGNRAWQLISHLSLNYLSLSDADRGTGAAALRELLGIYTPSGDATIAKQMEGLISVSSRPIVRRMADGPLSTAVRGLEIRLGFDDSFFEGTGCYLLGAVLDSFFAKYVTLNSFTETVIHSQQRGDIRRWPARSGRRVLI</sequence>
<reference evidence="1 2" key="1">
    <citation type="submission" date="2016-10" db="EMBL/GenBank/DDBJ databases">
        <authorList>
            <person name="de Groot N.N."/>
        </authorList>
    </citation>
    <scope>NUCLEOTIDE SEQUENCE [LARGE SCALE GENOMIC DNA]</scope>
    <source>
        <strain evidence="1 2">CGMCC 1.9157</strain>
    </source>
</reference>
<dbReference type="InterPro" id="IPR010272">
    <property type="entry name" value="T6SS_TssF"/>
</dbReference>
<organism evidence="1 2">
    <name type="scientific">Cohaesibacter marisflavi</name>
    <dbReference type="NCBI Taxonomy" id="655353"/>
    <lineage>
        <taxon>Bacteria</taxon>
        <taxon>Pseudomonadati</taxon>
        <taxon>Pseudomonadota</taxon>
        <taxon>Alphaproteobacteria</taxon>
        <taxon>Hyphomicrobiales</taxon>
        <taxon>Cohaesibacteraceae</taxon>
    </lineage>
</organism>
<dbReference type="PANTHER" id="PTHR35370">
    <property type="entry name" value="CYTOPLASMIC PROTEIN-RELATED-RELATED"/>
    <property type="match status" value="1"/>
</dbReference>
<dbReference type="EMBL" id="FOVR01000014">
    <property type="protein sequence ID" value="SFO84633.1"/>
    <property type="molecule type" value="Genomic_DNA"/>
</dbReference>
<dbReference type="Pfam" id="PF05947">
    <property type="entry name" value="T6SS_TssF"/>
    <property type="match status" value="1"/>
</dbReference>
<dbReference type="STRING" id="655353.SAMN04488056_11418"/>
<evidence type="ECO:0000313" key="1">
    <source>
        <dbReference type="EMBL" id="SFO84633.1"/>
    </source>
</evidence>
<gene>
    <name evidence="1" type="ORF">SAMN04488056_11418</name>
</gene>
<protein>
    <submittedName>
        <fullName evidence="1">Type VI secretion system protein ImpG</fullName>
    </submittedName>
</protein>
<proteinExistence type="predicted"/>
<dbReference type="PANTHER" id="PTHR35370:SF1">
    <property type="entry name" value="TYPE VI SECRETION SYSTEM COMPONENT TSSF1"/>
    <property type="match status" value="1"/>
</dbReference>